<reference evidence="1" key="2">
    <citation type="submission" date="2012-06" db="EMBL/GenBank/DDBJ databases">
        <authorList>
            <person name="Yu Y."/>
            <person name="Currie J."/>
            <person name="Lomeli R."/>
            <person name="Angelova A."/>
            <person name="Collura K."/>
            <person name="Wissotski M."/>
            <person name="Campos D."/>
            <person name="Kudrna D."/>
            <person name="Golser W."/>
            <person name="Ashely E."/>
            <person name="Descour A."/>
            <person name="Fernandes J."/>
            <person name="Soderlund C."/>
            <person name="Walbot V."/>
        </authorList>
    </citation>
    <scope>NUCLEOTIDE SEQUENCE</scope>
    <source>
        <strain evidence="1">B73</strain>
    </source>
</reference>
<accession>C0HEX2</accession>
<reference evidence="1" key="1">
    <citation type="journal article" date="2009" name="PLoS Genet.">
        <title>Sequencing, mapping, and analysis of 27,455 maize full-length cDNAs.</title>
        <authorList>
            <person name="Soderlund C."/>
            <person name="Descour A."/>
            <person name="Kudrna D."/>
            <person name="Bomhoff M."/>
            <person name="Boyd L."/>
            <person name="Currie J."/>
            <person name="Angelova A."/>
            <person name="Collura K."/>
            <person name="Wissotski M."/>
            <person name="Ashley E."/>
            <person name="Morrow D."/>
            <person name="Fernandes J."/>
            <person name="Walbot V."/>
            <person name="Yu Y."/>
        </authorList>
    </citation>
    <scope>NUCLEOTIDE SEQUENCE</scope>
    <source>
        <strain evidence="1">B73</strain>
    </source>
</reference>
<organism evidence="1">
    <name type="scientific">Zea mays</name>
    <name type="common">Maize</name>
    <dbReference type="NCBI Taxonomy" id="4577"/>
    <lineage>
        <taxon>Eukaryota</taxon>
        <taxon>Viridiplantae</taxon>
        <taxon>Streptophyta</taxon>
        <taxon>Embryophyta</taxon>
        <taxon>Tracheophyta</taxon>
        <taxon>Spermatophyta</taxon>
        <taxon>Magnoliopsida</taxon>
        <taxon>Liliopsida</taxon>
        <taxon>Poales</taxon>
        <taxon>Poaceae</taxon>
        <taxon>PACMAD clade</taxon>
        <taxon>Panicoideae</taxon>
        <taxon>Andropogonodae</taxon>
        <taxon>Andropogoneae</taxon>
        <taxon>Tripsacinae</taxon>
        <taxon>Zea</taxon>
    </lineage>
</organism>
<protein>
    <submittedName>
        <fullName evidence="1">Uncharacterized protein</fullName>
    </submittedName>
</protein>
<proteinExistence type="evidence at transcript level"/>
<name>C0HEX2_MAIZE</name>
<dbReference type="EMBL" id="BT060878">
    <property type="protein sequence ID" value="ACN25575.1"/>
    <property type="molecule type" value="mRNA"/>
</dbReference>
<evidence type="ECO:0000313" key="1">
    <source>
        <dbReference type="EMBL" id="ACN25575.1"/>
    </source>
</evidence>
<dbReference type="AlphaFoldDB" id="C0HEX2"/>
<sequence length="75" mass="8291">MTMHEISSLLILPRASDVSRFAAVCGSLVDFTRSTASWFFITFHNPSLASMTNSVLEFIFICLTSGSELKCALRL</sequence>